<protein>
    <recommendedName>
        <fullName evidence="6">tRNA pseudouridine synthase</fullName>
        <ecNumber evidence="6">5.4.99.12</ecNumber>
    </recommendedName>
</protein>
<dbReference type="Gene3D" id="3.30.70.660">
    <property type="entry name" value="Pseudouridine synthase I, catalytic domain, C-terminal subdomain"/>
    <property type="match status" value="1"/>
</dbReference>
<proteinExistence type="inferred from homology"/>
<feature type="active site" description="Nucleophile" evidence="4">
    <location>
        <position position="58"/>
    </location>
</feature>
<feature type="domain" description="Pseudouridine synthase I TruA alpha/beta" evidence="7">
    <location>
        <begin position="173"/>
        <end position="297"/>
    </location>
</feature>
<dbReference type="Proteomes" id="UP000593567">
    <property type="component" value="Unassembled WGS sequence"/>
</dbReference>
<dbReference type="InterPro" id="IPR020094">
    <property type="entry name" value="TruA/RsuA/RluB/E/F_N"/>
</dbReference>
<evidence type="ECO:0000259" key="7">
    <source>
        <dbReference type="Pfam" id="PF01416"/>
    </source>
</evidence>
<dbReference type="InterPro" id="IPR020095">
    <property type="entry name" value="PsdUridine_synth_TruA_C"/>
</dbReference>
<dbReference type="OrthoDB" id="271910at2759"/>
<dbReference type="Gene3D" id="3.30.70.580">
    <property type="entry name" value="Pseudouridine synthase I, catalytic domain, N-terminal subdomain"/>
    <property type="match status" value="1"/>
</dbReference>
<comment type="similarity">
    <text evidence="1 6">Belongs to the tRNA pseudouridine synthase TruA family.</text>
</comment>
<evidence type="ECO:0000256" key="5">
    <source>
        <dbReference type="PIRSR" id="PIRSR001430-2"/>
    </source>
</evidence>
<evidence type="ECO:0000256" key="2">
    <source>
        <dbReference type="ARBA" id="ARBA00022694"/>
    </source>
</evidence>
<accession>A0A7J7JH99</accession>
<evidence type="ECO:0000256" key="4">
    <source>
        <dbReference type="PIRSR" id="PIRSR001430-1"/>
    </source>
</evidence>
<gene>
    <name evidence="8" type="ORF">EB796_016058</name>
</gene>
<dbReference type="AlphaFoldDB" id="A0A7J7JH99"/>
<dbReference type="GO" id="GO:0031119">
    <property type="term" value="P:tRNA pseudouridine synthesis"/>
    <property type="evidence" value="ECO:0007669"/>
    <property type="project" value="TreeGrafter"/>
</dbReference>
<keyword evidence="3 6" id="KW-0413">Isomerase</keyword>
<organism evidence="8 9">
    <name type="scientific">Bugula neritina</name>
    <name type="common">Brown bryozoan</name>
    <name type="synonym">Sertularia neritina</name>
    <dbReference type="NCBI Taxonomy" id="10212"/>
    <lineage>
        <taxon>Eukaryota</taxon>
        <taxon>Metazoa</taxon>
        <taxon>Spiralia</taxon>
        <taxon>Lophotrochozoa</taxon>
        <taxon>Bryozoa</taxon>
        <taxon>Gymnolaemata</taxon>
        <taxon>Cheilostomatida</taxon>
        <taxon>Flustrina</taxon>
        <taxon>Buguloidea</taxon>
        <taxon>Bugulidae</taxon>
        <taxon>Bugula</taxon>
    </lineage>
</organism>
<name>A0A7J7JH99_BUGNE</name>
<dbReference type="Pfam" id="PF01416">
    <property type="entry name" value="PseudoU_synth_1"/>
    <property type="match status" value="1"/>
</dbReference>
<dbReference type="InterPro" id="IPR020097">
    <property type="entry name" value="PsdUridine_synth_TruA_a/b_dom"/>
</dbReference>
<dbReference type="InterPro" id="IPR020103">
    <property type="entry name" value="PsdUridine_synth_cat_dom_sf"/>
</dbReference>
<dbReference type="EMBL" id="VXIV02002438">
    <property type="protein sequence ID" value="KAF6025630.1"/>
    <property type="molecule type" value="Genomic_DNA"/>
</dbReference>
<keyword evidence="9" id="KW-1185">Reference proteome</keyword>
<reference evidence="8" key="1">
    <citation type="submission" date="2020-06" db="EMBL/GenBank/DDBJ databases">
        <title>Draft genome of Bugula neritina, a colonial animal packing powerful symbionts and potential medicines.</title>
        <authorList>
            <person name="Rayko M."/>
        </authorList>
    </citation>
    <scope>NUCLEOTIDE SEQUENCE [LARGE SCALE GENOMIC DNA]</scope>
    <source>
        <strain evidence="8">Kwan_BN1</strain>
    </source>
</reference>
<comment type="catalytic activity">
    <reaction evidence="6">
        <text>uridine(38/39/40) in tRNA = pseudouridine(38/39/40) in tRNA</text>
        <dbReference type="Rhea" id="RHEA:22376"/>
        <dbReference type="Rhea" id="RHEA-COMP:10085"/>
        <dbReference type="Rhea" id="RHEA-COMP:10087"/>
        <dbReference type="ChEBI" id="CHEBI:65314"/>
        <dbReference type="ChEBI" id="CHEBI:65315"/>
        <dbReference type="EC" id="5.4.99.12"/>
    </reaction>
</comment>
<comment type="caution">
    <text evidence="8">The sequence shown here is derived from an EMBL/GenBank/DDBJ whole genome shotgun (WGS) entry which is preliminary data.</text>
</comment>
<sequence length="304" mass="34227">MDKQRTFCLFLSYVGTFFRGSQYQLPPLKTVQHTIQNALESVLQVERKVPVRLASRTDAGVHAVVNVASFSLFMKTRVTRSLVTSLHQQLNQYLLQSSECLRVTDIKLVSEDAKAFDCRRSVTEKCYVYRLGVVPSHVGMLEYINKMDAFEAGMIGLTKEPKHGLDVDKLKLAAEIFSGVNDYTLFRVEPKDLHQKYLQRVVRQCSVSVEPGSAAPFTSYANQQTPDIRLWNIIFSGQGFMHKQIRFMVGAMLAVAKGELAVERLEELLSHPELGRVESEIPLATSGGLCLTKMVYPPQCFESL</sequence>
<dbReference type="PIRSF" id="PIRSF001430">
    <property type="entry name" value="tRNA_psdUrid_synth"/>
    <property type="match status" value="1"/>
</dbReference>
<dbReference type="SUPFAM" id="SSF55120">
    <property type="entry name" value="Pseudouridine synthase"/>
    <property type="match status" value="1"/>
</dbReference>
<dbReference type="EC" id="5.4.99.12" evidence="6"/>
<evidence type="ECO:0000256" key="6">
    <source>
        <dbReference type="RuleBase" id="RU003792"/>
    </source>
</evidence>
<dbReference type="InterPro" id="IPR001406">
    <property type="entry name" value="PsdUridine_synth_TruA"/>
</dbReference>
<dbReference type="GO" id="GO:0160147">
    <property type="term" value="F:tRNA pseudouridine(38-40) synthase activity"/>
    <property type="evidence" value="ECO:0007669"/>
    <property type="project" value="UniProtKB-EC"/>
</dbReference>
<evidence type="ECO:0000313" key="8">
    <source>
        <dbReference type="EMBL" id="KAF6025630.1"/>
    </source>
</evidence>
<dbReference type="PANTHER" id="PTHR11142:SF0">
    <property type="entry name" value="TRNA PSEUDOURIDINE SYNTHASE-LIKE 1"/>
    <property type="match status" value="1"/>
</dbReference>
<evidence type="ECO:0000256" key="3">
    <source>
        <dbReference type="ARBA" id="ARBA00023235"/>
    </source>
</evidence>
<dbReference type="GO" id="GO:0003723">
    <property type="term" value="F:RNA binding"/>
    <property type="evidence" value="ECO:0007669"/>
    <property type="project" value="InterPro"/>
</dbReference>
<keyword evidence="2 6" id="KW-0819">tRNA processing</keyword>
<feature type="binding site" evidence="5">
    <location>
        <position position="127"/>
    </location>
    <ligand>
        <name>substrate</name>
    </ligand>
</feature>
<evidence type="ECO:0000256" key="1">
    <source>
        <dbReference type="ARBA" id="ARBA00009375"/>
    </source>
</evidence>
<dbReference type="PANTHER" id="PTHR11142">
    <property type="entry name" value="PSEUDOURIDYLATE SYNTHASE"/>
    <property type="match status" value="1"/>
</dbReference>
<evidence type="ECO:0000313" key="9">
    <source>
        <dbReference type="Proteomes" id="UP000593567"/>
    </source>
</evidence>
<dbReference type="HAMAP" id="MF_00171">
    <property type="entry name" value="TruA"/>
    <property type="match status" value="1"/>
</dbReference>